<evidence type="ECO:0000259" key="6">
    <source>
        <dbReference type="SMART" id="SM00363"/>
    </source>
</evidence>
<dbReference type="GO" id="GO:0000455">
    <property type="term" value="P:enzyme-directed rRNA pseudouridine synthesis"/>
    <property type="evidence" value="ECO:0007669"/>
    <property type="project" value="UniProtKB-ARBA"/>
</dbReference>
<dbReference type="Pfam" id="PF01479">
    <property type="entry name" value="S4"/>
    <property type="match status" value="1"/>
</dbReference>
<reference evidence="7" key="1">
    <citation type="submission" date="2020-08" db="EMBL/GenBank/DDBJ databases">
        <title>Genome public.</title>
        <authorList>
            <person name="Liu C."/>
            <person name="Sun Q."/>
        </authorList>
    </citation>
    <scope>NUCLEOTIDE SEQUENCE</scope>
    <source>
        <strain evidence="7">NSJ-23</strain>
    </source>
</reference>
<keyword evidence="8" id="KW-1185">Reference proteome</keyword>
<dbReference type="Gene3D" id="3.10.290.10">
    <property type="entry name" value="RNA-binding S4 domain"/>
    <property type="match status" value="1"/>
</dbReference>
<evidence type="ECO:0000256" key="5">
    <source>
        <dbReference type="RuleBase" id="RU003887"/>
    </source>
</evidence>
<dbReference type="PANTHER" id="PTHR47683">
    <property type="entry name" value="PSEUDOURIDINE SYNTHASE FAMILY PROTEIN-RELATED"/>
    <property type="match status" value="1"/>
</dbReference>
<dbReference type="Proteomes" id="UP000628736">
    <property type="component" value="Unassembled WGS sequence"/>
</dbReference>
<dbReference type="NCBIfam" id="TIGR00093">
    <property type="entry name" value="pseudouridine synthase"/>
    <property type="match status" value="1"/>
</dbReference>
<dbReference type="Gene3D" id="3.30.70.580">
    <property type="entry name" value="Pseudouridine synthase I, catalytic domain, N-terminal subdomain"/>
    <property type="match status" value="1"/>
</dbReference>
<dbReference type="EMBL" id="JACOPO010000004">
    <property type="protein sequence ID" value="MBC5722605.1"/>
    <property type="molecule type" value="Genomic_DNA"/>
</dbReference>
<keyword evidence="3 5" id="KW-0413">Isomerase</keyword>
<evidence type="ECO:0000256" key="1">
    <source>
        <dbReference type="ARBA" id="ARBA00008348"/>
    </source>
</evidence>
<dbReference type="InterPro" id="IPR002942">
    <property type="entry name" value="S4_RNA-bd"/>
</dbReference>
<feature type="domain" description="RNA-binding S4" evidence="6">
    <location>
        <begin position="4"/>
        <end position="66"/>
    </location>
</feature>
<dbReference type="SMART" id="SM00363">
    <property type="entry name" value="S4"/>
    <property type="match status" value="1"/>
</dbReference>
<protein>
    <recommendedName>
        <fullName evidence="5">Pseudouridine synthase</fullName>
        <ecNumber evidence="5">5.4.99.-</ecNumber>
    </recommendedName>
</protein>
<dbReference type="GO" id="GO:0120159">
    <property type="term" value="F:rRNA pseudouridine synthase activity"/>
    <property type="evidence" value="ECO:0007669"/>
    <property type="project" value="UniProtKB-ARBA"/>
</dbReference>
<dbReference type="EC" id="5.4.99.-" evidence="5"/>
<dbReference type="GO" id="GO:0003723">
    <property type="term" value="F:RNA binding"/>
    <property type="evidence" value="ECO:0007669"/>
    <property type="project" value="UniProtKB-KW"/>
</dbReference>
<evidence type="ECO:0000313" key="8">
    <source>
        <dbReference type="Proteomes" id="UP000628736"/>
    </source>
</evidence>
<dbReference type="PROSITE" id="PS01149">
    <property type="entry name" value="PSI_RSU"/>
    <property type="match status" value="1"/>
</dbReference>
<dbReference type="SUPFAM" id="SSF55120">
    <property type="entry name" value="Pseudouridine synthase"/>
    <property type="match status" value="1"/>
</dbReference>
<dbReference type="PANTHER" id="PTHR47683:SF4">
    <property type="entry name" value="PSEUDOURIDINE SYNTHASE"/>
    <property type="match status" value="1"/>
</dbReference>
<dbReference type="InterPro" id="IPR020103">
    <property type="entry name" value="PsdUridine_synth_cat_dom_sf"/>
</dbReference>
<gene>
    <name evidence="7" type="ORF">H8S11_07250</name>
</gene>
<dbReference type="InterPro" id="IPR018496">
    <property type="entry name" value="PsdUridine_synth_RsuA/RluB_CS"/>
</dbReference>
<dbReference type="AlphaFoldDB" id="A0A8J6IXY2"/>
<keyword evidence="2 4" id="KW-0694">RNA-binding</keyword>
<dbReference type="SUPFAM" id="SSF55174">
    <property type="entry name" value="Alpha-L RNA-binding motif"/>
    <property type="match status" value="1"/>
</dbReference>
<comment type="similarity">
    <text evidence="1 5">Belongs to the pseudouridine synthase RsuA family.</text>
</comment>
<dbReference type="CDD" id="cd00165">
    <property type="entry name" value="S4"/>
    <property type="match status" value="1"/>
</dbReference>
<evidence type="ECO:0000256" key="2">
    <source>
        <dbReference type="ARBA" id="ARBA00022884"/>
    </source>
</evidence>
<comment type="caution">
    <text evidence="7">The sequence shown here is derived from an EMBL/GenBank/DDBJ whole genome shotgun (WGS) entry which is preliminary data.</text>
</comment>
<evidence type="ECO:0000256" key="3">
    <source>
        <dbReference type="ARBA" id="ARBA00023235"/>
    </source>
</evidence>
<organism evidence="7 8">
    <name type="scientific">Flintibacter hominis</name>
    <dbReference type="NCBI Taxonomy" id="2763048"/>
    <lineage>
        <taxon>Bacteria</taxon>
        <taxon>Bacillati</taxon>
        <taxon>Bacillota</taxon>
        <taxon>Clostridia</taxon>
        <taxon>Eubacteriales</taxon>
        <taxon>Flintibacter</taxon>
    </lineage>
</organism>
<dbReference type="InterPro" id="IPR000748">
    <property type="entry name" value="PsdUridine_synth_RsuA/RluB/E/F"/>
</dbReference>
<evidence type="ECO:0000256" key="4">
    <source>
        <dbReference type="PROSITE-ProRule" id="PRU00182"/>
    </source>
</evidence>
<dbReference type="InterPro" id="IPR042092">
    <property type="entry name" value="PsdUridine_s_RsuA/RluB/E/F_cat"/>
</dbReference>
<dbReference type="InterPro" id="IPR036986">
    <property type="entry name" value="S4_RNA-bd_sf"/>
</dbReference>
<dbReference type="PROSITE" id="PS50889">
    <property type="entry name" value="S4"/>
    <property type="match status" value="1"/>
</dbReference>
<accession>A0A8J6IXY2</accession>
<proteinExistence type="inferred from homology"/>
<dbReference type="Pfam" id="PF00849">
    <property type="entry name" value="PseudoU_synth_2"/>
    <property type="match status" value="1"/>
</dbReference>
<evidence type="ECO:0000313" key="7">
    <source>
        <dbReference type="EMBL" id="MBC5722605.1"/>
    </source>
</evidence>
<dbReference type="CDD" id="cd02553">
    <property type="entry name" value="PseudoU_synth_RsuA"/>
    <property type="match status" value="1"/>
</dbReference>
<sequence>MPLERLDKILASTGRWSRREVKDLVRQGRVQAGGMPAARPEDKFDPARDEISVDGQVVDCAPFVYVLMNKPAGLLSATEDRRQRTVLDLLPEHLRRRGLFPVGRLDKDTVGLLLLTDDGPLAHELLSPKKHVDKVYYARVEGQLNEEDRKALASGMVLGDGSQCLPALLEPLGRGNECRLTLREGKYHQVKRMLAARGKPVAFLRRLSMGPLSLGEELKEGEWRLLTEAEVEALQRIRSGS</sequence>
<dbReference type="InterPro" id="IPR020094">
    <property type="entry name" value="TruA/RsuA/RluB/E/F_N"/>
</dbReference>
<dbReference type="InterPro" id="IPR050343">
    <property type="entry name" value="RsuA_PseudoU_synthase"/>
</dbReference>
<name>A0A8J6IXY2_9FIRM</name>
<dbReference type="Gene3D" id="3.30.70.1560">
    <property type="entry name" value="Alpha-L RNA-binding motif"/>
    <property type="match status" value="1"/>
</dbReference>
<dbReference type="InterPro" id="IPR006145">
    <property type="entry name" value="PsdUridine_synth_RsuA/RluA"/>
</dbReference>
<dbReference type="RefSeq" id="WP_186852687.1">
    <property type="nucleotide sequence ID" value="NZ_JACOPO010000004.1"/>
</dbReference>